<sequence length="333" mass="38683">MKILVKIKAVFRKLRYIMWDLIHFSGLANRHYKQSKGCRILLYHGVCSQDPTRFNTLFVTKEAFENHLKFYKKYFNVVSLEDFYAGRFATDRFNICLTLDDGFANNYHYVLPLLVKYQIPATFFITAIQASGYSILWNDLLALAGTYGPEKFSFQNEDYYKNRHGKYYTIDGKSLITKLRSSGFNLKAALIDQLWPLLDIEKMDEQKEYWIQMREEQIQSLSASPYALIGSHGYYHNDLSQTDLQDATKEIVLSKQYLENLIGKEITSFAFPYGSYHGESLKAAKNAGYKMILATDFLNKEDHNDDFMKERLTINPFISTANQLFAIIKGNYA</sequence>
<keyword evidence="2" id="KW-0732">Signal</keyword>
<organism evidence="4 5">
    <name type="scientific">Dyadobacter frigoris</name>
    <dbReference type="NCBI Taxonomy" id="2576211"/>
    <lineage>
        <taxon>Bacteria</taxon>
        <taxon>Pseudomonadati</taxon>
        <taxon>Bacteroidota</taxon>
        <taxon>Cytophagia</taxon>
        <taxon>Cytophagales</taxon>
        <taxon>Spirosomataceae</taxon>
        <taxon>Dyadobacter</taxon>
    </lineage>
</organism>
<dbReference type="OrthoDB" id="9778320at2"/>
<dbReference type="AlphaFoldDB" id="A0A4U6D093"/>
<dbReference type="EMBL" id="SZVO01000009">
    <property type="protein sequence ID" value="TKT90600.1"/>
    <property type="molecule type" value="Genomic_DNA"/>
</dbReference>
<dbReference type="Proteomes" id="UP000304900">
    <property type="component" value="Unassembled WGS sequence"/>
</dbReference>
<name>A0A4U6D093_9BACT</name>
<evidence type="ECO:0000256" key="1">
    <source>
        <dbReference type="ARBA" id="ARBA00004613"/>
    </source>
</evidence>
<dbReference type="SUPFAM" id="SSF88713">
    <property type="entry name" value="Glycoside hydrolase/deacetylase"/>
    <property type="match status" value="1"/>
</dbReference>
<proteinExistence type="predicted"/>
<dbReference type="CDD" id="cd10918">
    <property type="entry name" value="CE4_NodB_like_5s_6s"/>
    <property type="match status" value="1"/>
</dbReference>
<dbReference type="RefSeq" id="WP_137341768.1">
    <property type="nucleotide sequence ID" value="NZ_BSQH01000002.1"/>
</dbReference>
<dbReference type="Pfam" id="PF01522">
    <property type="entry name" value="Polysacc_deac_1"/>
    <property type="match status" value="2"/>
</dbReference>
<dbReference type="InterPro" id="IPR051398">
    <property type="entry name" value="Polysacch_Deacetylase"/>
</dbReference>
<dbReference type="GO" id="GO:0005975">
    <property type="term" value="P:carbohydrate metabolic process"/>
    <property type="evidence" value="ECO:0007669"/>
    <property type="project" value="InterPro"/>
</dbReference>
<dbReference type="GO" id="GO:0005576">
    <property type="term" value="C:extracellular region"/>
    <property type="evidence" value="ECO:0007669"/>
    <property type="project" value="UniProtKB-SubCell"/>
</dbReference>
<dbReference type="PANTHER" id="PTHR34216:SF3">
    <property type="entry name" value="POLY-BETA-1,6-N-ACETYL-D-GLUCOSAMINE N-DEACETYLASE"/>
    <property type="match status" value="1"/>
</dbReference>
<gene>
    <name evidence="4" type="ORF">FDK13_19960</name>
</gene>
<dbReference type="PROSITE" id="PS51677">
    <property type="entry name" value="NODB"/>
    <property type="match status" value="1"/>
</dbReference>
<comment type="subcellular location">
    <subcellularLocation>
        <location evidence="1">Secreted</location>
    </subcellularLocation>
</comment>
<dbReference type="PANTHER" id="PTHR34216">
    <property type="match status" value="1"/>
</dbReference>
<accession>A0A4U6D093</accession>
<dbReference type="GO" id="GO:0016810">
    <property type="term" value="F:hydrolase activity, acting on carbon-nitrogen (but not peptide) bonds"/>
    <property type="evidence" value="ECO:0007669"/>
    <property type="project" value="InterPro"/>
</dbReference>
<comment type="caution">
    <text evidence="4">The sequence shown here is derived from an EMBL/GenBank/DDBJ whole genome shotgun (WGS) entry which is preliminary data.</text>
</comment>
<evidence type="ECO:0000256" key="2">
    <source>
        <dbReference type="ARBA" id="ARBA00022729"/>
    </source>
</evidence>
<dbReference type="Gene3D" id="3.20.20.370">
    <property type="entry name" value="Glycoside hydrolase/deacetylase"/>
    <property type="match status" value="1"/>
</dbReference>
<reference evidence="4 5" key="1">
    <citation type="submission" date="2019-05" db="EMBL/GenBank/DDBJ databases">
        <title>Dyadobacter AR-3-8 sp. nov., isolated from arctic soil.</title>
        <authorList>
            <person name="Chaudhary D.K."/>
        </authorList>
    </citation>
    <scope>NUCLEOTIDE SEQUENCE [LARGE SCALE GENOMIC DNA]</scope>
    <source>
        <strain evidence="4 5">AR-3-8</strain>
    </source>
</reference>
<evidence type="ECO:0000313" key="4">
    <source>
        <dbReference type="EMBL" id="TKT90600.1"/>
    </source>
</evidence>
<keyword evidence="5" id="KW-1185">Reference proteome</keyword>
<dbReference type="InterPro" id="IPR002509">
    <property type="entry name" value="NODB_dom"/>
</dbReference>
<feature type="domain" description="NodB homology" evidence="3">
    <location>
        <begin position="93"/>
        <end position="333"/>
    </location>
</feature>
<evidence type="ECO:0000259" key="3">
    <source>
        <dbReference type="PROSITE" id="PS51677"/>
    </source>
</evidence>
<dbReference type="InterPro" id="IPR011330">
    <property type="entry name" value="Glyco_hydro/deAcase_b/a-brl"/>
</dbReference>
<evidence type="ECO:0000313" key="5">
    <source>
        <dbReference type="Proteomes" id="UP000304900"/>
    </source>
</evidence>
<protein>
    <recommendedName>
        <fullName evidence="3">NodB homology domain-containing protein</fullName>
    </recommendedName>
</protein>